<dbReference type="InterPro" id="IPR019819">
    <property type="entry name" value="Carboxylesterase_B_CS"/>
</dbReference>
<reference evidence="8 9" key="1">
    <citation type="submission" date="2023-03" db="EMBL/GenBank/DDBJ databases">
        <title>Genome insight into feeding habits of ladybird beetles.</title>
        <authorList>
            <person name="Li H.-S."/>
            <person name="Huang Y.-H."/>
            <person name="Pang H."/>
        </authorList>
    </citation>
    <scope>NUCLEOTIDE SEQUENCE [LARGE SCALE GENOMIC DNA]</scope>
    <source>
        <strain evidence="8">SYSU_2023b</strain>
        <tissue evidence="8">Whole body</tissue>
    </source>
</reference>
<dbReference type="PANTHER" id="PTHR43142:SF1">
    <property type="entry name" value="CARBOXYLIC ESTER HYDROLASE"/>
    <property type="match status" value="1"/>
</dbReference>
<evidence type="ECO:0000256" key="2">
    <source>
        <dbReference type="ARBA" id="ARBA00022487"/>
    </source>
</evidence>
<dbReference type="PROSITE" id="PS00941">
    <property type="entry name" value="CARBOXYLESTERASE_B_2"/>
    <property type="match status" value="1"/>
</dbReference>
<dbReference type="InterPro" id="IPR029058">
    <property type="entry name" value="AB_hydrolase_fold"/>
</dbReference>
<dbReference type="InterPro" id="IPR019826">
    <property type="entry name" value="Carboxylesterase_B_AS"/>
</dbReference>
<gene>
    <name evidence="8" type="ORF">WA026_000579</name>
</gene>
<evidence type="ECO:0000256" key="4">
    <source>
        <dbReference type="ARBA" id="ARBA00023157"/>
    </source>
</evidence>
<evidence type="ECO:0000259" key="7">
    <source>
        <dbReference type="Pfam" id="PF00135"/>
    </source>
</evidence>
<sequence>MLMLISSLCIIGLAVADNNPIVQTVNGKVVGKTLKSYSENDFYAFQGIPFAEPPVGDLRFQPPQPPKKWEGVLDSRNSNKECIQIYPTYSTGESEDCLYLNVYTPLLPNENQNVSLPVLVFIHGGAFLYGNGKIDDCKPYKLMDYGIVLVNFQYRLGVLGFLSTGDLECPGNNGLKDQQLALKWVQANIQNFGGDPMRVTIGGQSAGAASVGLQLLGPNSEDLFRGAIQASGSPLASWTLQRNPSKYAYLIASHIDPTINETNTSKKELMKFLRTVDVSRIKEVSLKIFRKDSIAKALNNEEGFVFTTVIEPVHDGAFLTETVFNKFESGDFQPVPIFIGITSEEGRSFAHGSTLDELLENYDSNPELIVTPSAHIINKDIGRKVGQDIRNFYTGNETLSENKGPALKFLSDAGFGRPNIKQAQMASKYNDVYFYEFGYSGDLGRQGQPVEYIPGAYSVQHTEDLRYIFVDIENKEEYSEKDVLTMDRLVLLWTNFVKFLNPTPGRCELLQNVIWPSVSQDSFPYLVINETLEVKYDFKKPMMNEYAKIFELYAIPPLDTY</sequence>
<accession>A0AAW1V5L6</accession>
<feature type="chain" id="PRO_5043113996" description="Carboxylic ester hydrolase" evidence="6">
    <location>
        <begin position="17"/>
        <end position="561"/>
    </location>
</feature>
<dbReference type="GO" id="GO:0052689">
    <property type="term" value="F:carboxylic ester hydrolase activity"/>
    <property type="evidence" value="ECO:0007669"/>
    <property type="project" value="UniProtKB-KW"/>
</dbReference>
<dbReference type="Pfam" id="PF00135">
    <property type="entry name" value="COesterase"/>
    <property type="match status" value="1"/>
</dbReference>
<name>A0AAW1V5L6_9CUCU</name>
<organism evidence="8 9">
    <name type="scientific">Henosepilachna vigintioctopunctata</name>
    <dbReference type="NCBI Taxonomy" id="420089"/>
    <lineage>
        <taxon>Eukaryota</taxon>
        <taxon>Metazoa</taxon>
        <taxon>Ecdysozoa</taxon>
        <taxon>Arthropoda</taxon>
        <taxon>Hexapoda</taxon>
        <taxon>Insecta</taxon>
        <taxon>Pterygota</taxon>
        <taxon>Neoptera</taxon>
        <taxon>Endopterygota</taxon>
        <taxon>Coleoptera</taxon>
        <taxon>Polyphaga</taxon>
        <taxon>Cucujiformia</taxon>
        <taxon>Coccinelloidea</taxon>
        <taxon>Coccinellidae</taxon>
        <taxon>Epilachninae</taxon>
        <taxon>Epilachnini</taxon>
        <taxon>Henosepilachna</taxon>
    </lineage>
</organism>
<evidence type="ECO:0000313" key="8">
    <source>
        <dbReference type="EMBL" id="KAK9888321.1"/>
    </source>
</evidence>
<dbReference type="InterPro" id="IPR002018">
    <property type="entry name" value="CarbesteraseB"/>
</dbReference>
<keyword evidence="2" id="KW-0719">Serine esterase</keyword>
<dbReference type="PROSITE" id="PS00122">
    <property type="entry name" value="CARBOXYLESTERASE_B_1"/>
    <property type="match status" value="1"/>
</dbReference>
<keyword evidence="4" id="KW-1015">Disulfide bond</keyword>
<proteinExistence type="inferred from homology"/>
<comment type="caution">
    <text evidence="8">The sequence shown here is derived from an EMBL/GenBank/DDBJ whole genome shotgun (WGS) entry which is preliminary data.</text>
</comment>
<keyword evidence="6" id="KW-0732">Signal</keyword>
<dbReference type="EC" id="3.1.1.-" evidence="6"/>
<keyword evidence="5" id="KW-0325">Glycoprotein</keyword>
<protein>
    <recommendedName>
        <fullName evidence="6">Carboxylic ester hydrolase</fullName>
        <ecNumber evidence="6">3.1.1.-</ecNumber>
    </recommendedName>
</protein>
<dbReference type="Proteomes" id="UP001431783">
    <property type="component" value="Unassembled WGS sequence"/>
</dbReference>
<evidence type="ECO:0000313" key="9">
    <source>
        <dbReference type="Proteomes" id="UP001431783"/>
    </source>
</evidence>
<dbReference type="AlphaFoldDB" id="A0AAW1V5L6"/>
<evidence type="ECO:0000256" key="3">
    <source>
        <dbReference type="ARBA" id="ARBA00022801"/>
    </source>
</evidence>
<evidence type="ECO:0000256" key="1">
    <source>
        <dbReference type="ARBA" id="ARBA00005964"/>
    </source>
</evidence>
<dbReference type="PANTHER" id="PTHR43142">
    <property type="entry name" value="CARBOXYLIC ESTER HYDROLASE"/>
    <property type="match status" value="1"/>
</dbReference>
<feature type="domain" description="Carboxylesterase type B" evidence="7">
    <location>
        <begin position="19"/>
        <end position="539"/>
    </location>
</feature>
<dbReference type="EMBL" id="JARQZJ010000121">
    <property type="protein sequence ID" value="KAK9888321.1"/>
    <property type="molecule type" value="Genomic_DNA"/>
</dbReference>
<keyword evidence="9" id="KW-1185">Reference proteome</keyword>
<comment type="similarity">
    <text evidence="1 6">Belongs to the type-B carboxylesterase/lipase family.</text>
</comment>
<feature type="signal peptide" evidence="6">
    <location>
        <begin position="1"/>
        <end position="16"/>
    </location>
</feature>
<evidence type="ECO:0000256" key="6">
    <source>
        <dbReference type="RuleBase" id="RU361235"/>
    </source>
</evidence>
<dbReference type="Gene3D" id="3.40.50.1820">
    <property type="entry name" value="alpha/beta hydrolase"/>
    <property type="match status" value="1"/>
</dbReference>
<evidence type="ECO:0000256" key="5">
    <source>
        <dbReference type="ARBA" id="ARBA00023180"/>
    </source>
</evidence>
<dbReference type="SUPFAM" id="SSF53474">
    <property type="entry name" value="alpha/beta-Hydrolases"/>
    <property type="match status" value="1"/>
</dbReference>
<keyword evidence="3 6" id="KW-0378">Hydrolase</keyword>